<dbReference type="SUPFAM" id="SSF50037">
    <property type="entry name" value="C-terminal domain of transcriptional repressors"/>
    <property type="match status" value="1"/>
</dbReference>
<dbReference type="AlphaFoldDB" id="A0A515DC94"/>
<proteinExistence type="predicted"/>
<dbReference type="SMART" id="SM00899">
    <property type="entry name" value="FeoA"/>
    <property type="match status" value="1"/>
</dbReference>
<keyword evidence="1" id="KW-0408">Iron</keyword>
<dbReference type="Pfam" id="PF04023">
    <property type="entry name" value="FeoA"/>
    <property type="match status" value="1"/>
</dbReference>
<dbReference type="Proteomes" id="UP000316798">
    <property type="component" value="Chromosome"/>
</dbReference>
<reference evidence="3 4" key="1">
    <citation type="submission" date="2019-01" db="EMBL/GenBank/DDBJ databases">
        <title>Genomic insights into a novel species Rhodoferax sp.</title>
        <authorList>
            <person name="Jin L."/>
        </authorList>
    </citation>
    <scope>NUCLEOTIDE SEQUENCE [LARGE SCALE GENOMIC DNA]</scope>
    <source>
        <strain evidence="3 4">CHu59-6-5</strain>
    </source>
</reference>
<name>A0A515DC94_9BURK</name>
<gene>
    <name evidence="3" type="ORF">EUB48_12405</name>
</gene>
<keyword evidence="4" id="KW-1185">Reference proteome</keyword>
<dbReference type="OrthoDB" id="559009at2"/>
<sequence>MYRAAVSDLAAPCVASPLVPQLAAGLDTLSVADLAAHLVATITGLAEPDGRGKSTGVAARLAELGFIVGETVRVLHRGPGGREPIAVQVGDTVFALRRFEASCIRVRPSA</sequence>
<evidence type="ECO:0000313" key="4">
    <source>
        <dbReference type="Proteomes" id="UP000316798"/>
    </source>
</evidence>
<dbReference type="InterPro" id="IPR008988">
    <property type="entry name" value="Transcriptional_repressor_C"/>
</dbReference>
<evidence type="ECO:0000256" key="1">
    <source>
        <dbReference type="ARBA" id="ARBA00023004"/>
    </source>
</evidence>
<evidence type="ECO:0000313" key="3">
    <source>
        <dbReference type="EMBL" id="QDL37990.1"/>
    </source>
</evidence>
<dbReference type="InterPro" id="IPR038157">
    <property type="entry name" value="FeoA_core_dom"/>
</dbReference>
<dbReference type="InterPro" id="IPR007167">
    <property type="entry name" value="Fe-transptr_FeoA-like"/>
</dbReference>
<organism evidence="3 4">
    <name type="scientific">Rhodoferax sediminis</name>
    <dbReference type="NCBI Taxonomy" id="2509614"/>
    <lineage>
        <taxon>Bacteria</taxon>
        <taxon>Pseudomonadati</taxon>
        <taxon>Pseudomonadota</taxon>
        <taxon>Betaproteobacteria</taxon>
        <taxon>Burkholderiales</taxon>
        <taxon>Comamonadaceae</taxon>
        <taxon>Rhodoferax</taxon>
    </lineage>
</organism>
<dbReference type="GO" id="GO:0046914">
    <property type="term" value="F:transition metal ion binding"/>
    <property type="evidence" value="ECO:0007669"/>
    <property type="project" value="InterPro"/>
</dbReference>
<feature type="domain" description="Ferrous iron transporter FeoA-like" evidence="2">
    <location>
        <begin position="29"/>
        <end position="108"/>
    </location>
</feature>
<evidence type="ECO:0000259" key="2">
    <source>
        <dbReference type="SMART" id="SM00899"/>
    </source>
</evidence>
<dbReference type="KEGG" id="rhf:EUB48_12405"/>
<accession>A0A515DC94</accession>
<dbReference type="EMBL" id="CP035503">
    <property type="protein sequence ID" value="QDL37990.1"/>
    <property type="molecule type" value="Genomic_DNA"/>
</dbReference>
<dbReference type="Gene3D" id="2.30.30.90">
    <property type="match status" value="1"/>
</dbReference>
<protein>
    <submittedName>
        <fullName evidence="3">Ferrous iron transport protein A</fullName>
    </submittedName>
</protein>